<proteinExistence type="predicted"/>
<protein>
    <submittedName>
        <fullName evidence="2">Uncharacterized protein</fullName>
    </submittedName>
</protein>
<dbReference type="AlphaFoldDB" id="A0A4Y2QBU3"/>
<dbReference type="EMBL" id="BGPR01137491">
    <property type="protein sequence ID" value="GBN60097.1"/>
    <property type="molecule type" value="Genomic_DNA"/>
</dbReference>
<dbReference type="Proteomes" id="UP000499080">
    <property type="component" value="Unassembled WGS sequence"/>
</dbReference>
<keyword evidence="3" id="KW-1185">Reference proteome</keyword>
<organism evidence="2 3">
    <name type="scientific">Araneus ventricosus</name>
    <name type="common">Orbweaver spider</name>
    <name type="synonym">Epeira ventricosa</name>
    <dbReference type="NCBI Taxonomy" id="182803"/>
    <lineage>
        <taxon>Eukaryota</taxon>
        <taxon>Metazoa</taxon>
        <taxon>Ecdysozoa</taxon>
        <taxon>Arthropoda</taxon>
        <taxon>Chelicerata</taxon>
        <taxon>Arachnida</taxon>
        <taxon>Araneae</taxon>
        <taxon>Araneomorphae</taxon>
        <taxon>Entelegynae</taxon>
        <taxon>Araneoidea</taxon>
        <taxon>Araneidae</taxon>
        <taxon>Araneus</taxon>
    </lineage>
</organism>
<reference evidence="2 3" key="1">
    <citation type="journal article" date="2019" name="Sci. Rep.">
        <title>Orb-weaving spider Araneus ventricosus genome elucidates the spidroin gene catalogue.</title>
        <authorList>
            <person name="Kono N."/>
            <person name="Nakamura H."/>
            <person name="Ohtoshi R."/>
            <person name="Moran D.A.P."/>
            <person name="Shinohara A."/>
            <person name="Yoshida Y."/>
            <person name="Fujiwara M."/>
            <person name="Mori M."/>
            <person name="Tomita M."/>
            <person name="Arakawa K."/>
        </authorList>
    </citation>
    <scope>NUCLEOTIDE SEQUENCE [LARGE SCALE GENOMIC DNA]</scope>
</reference>
<evidence type="ECO:0000256" key="1">
    <source>
        <dbReference type="SAM" id="MobiDB-lite"/>
    </source>
</evidence>
<feature type="non-terminal residue" evidence="2">
    <location>
        <position position="40"/>
    </location>
</feature>
<accession>A0A4Y2QBU3</accession>
<evidence type="ECO:0000313" key="2">
    <source>
        <dbReference type="EMBL" id="GBN60097.1"/>
    </source>
</evidence>
<evidence type="ECO:0000313" key="3">
    <source>
        <dbReference type="Proteomes" id="UP000499080"/>
    </source>
</evidence>
<comment type="caution">
    <text evidence="2">The sequence shown here is derived from an EMBL/GenBank/DDBJ whole genome shotgun (WGS) entry which is preliminary data.</text>
</comment>
<feature type="compositionally biased region" description="Basic and acidic residues" evidence="1">
    <location>
        <begin position="18"/>
        <end position="34"/>
    </location>
</feature>
<feature type="region of interest" description="Disordered" evidence="1">
    <location>
        <begin position="18"/>
        <end position="40"/>
    </location>
</feature>
<name>A0A4Y2QBU3_ARAVE</name>
<sequence>MSGLTLAPPHVLVMYRSLRNESEDPDPQRNERTRILLKGT</sequence>
<gene>
    <name evidence="2" type="ORF">AVEN_45272_1</name>
</gene>